<dbReference type="PhylomeDB" id="A7SIB2"/>
<dbReference type="SUPFAM" id="SSF63829">
    <property type="entry name" value="Calcium-dependent phosphotriesterase"/>
    <property type="match status" value="1"/>
</dbReference>
<keyword evidence="18" id="KW-1185">Reference proteome</keyword>
<feature type="active site" description="Proton donor/acceptor" evidence="14">
    <location>
        <position position="55"/>
    </location>
</feature>
<evidence type="ECO:0000256" key="7">
    <source>
        <dbReference type="ARBA" id="ARBA00013227"/>
    </source>
</evidence>
<evidence type="ECO:0000256" key="13">
    <source>
        <dbReference type="ARBA" id="ARBA00032464"/>
    </source>
</evidence>
<dbReference type="InterPro" id="IPR013658">
    <property type="entry name" value="SGL"/>
</dbReference>
<comment type="cofactor">
    <cofactor evidence="2">
        <name>Ca(2+)</name>
        <dbReference type="ChEBI" id="CHEBI:29108"/>
    </cofactor>
</comment>
<comment type="cofactor">
    <cofactor evidence="3">
        <name>Mn(2+)</name>
        <dbReference type="ChEBI" id="CHEBI:29035"/>
    </cofactor>
</comment>
<protein>
    <recommendedName>
        <fullName evidence="8">Regucalcin</fullName>
        <ecNumber evidence="7">3.1.1.17</ecNumber>
    </recommendedName>
    <alternativeName>
        <fullName evidence="13">Gluconolactonase</fullName>
    </alternativeName>
</protein>
<evidence type="ECO:0000256" key="9">
    <source>
        <dbReference type="ARBA" id="ARBA00022490"/>
    </source>
</evidence>
<evidence type="ECO:0000256" key="2">
    <source>
        <dbReference type="ARBA" id="ARBA00001913"/>
    </source>
</evidence>
<keyword evidence="11" id="KW-0378">Hydrolase</keyword>
<evidence type="ECO:0000256" key="1">
    <source>
        <dbReference type="ARBA" id="ARBA00001589"/>
    </source>
</evidence>
<dbReference type="KEGG" id="nve:5508017"/>
<dbReference type="PANTHER" id="PTHR10907:SF47">
    <property type="entry name" value="REGUCALCIN"/>
    <property type="match status" value="1"/>
</dbReference>
<evidence type="ECO:0000313" key="18">
    <source>
        <dbReference type="Proteomes" id="UP000001593"/>
    </source>
</evidence>
<evidence type="ECO:0000256" key="5">
    <source>
        <dbReference type="ARBA" id="ARBA00004496"/>
    </source>
</evidence>
<dbReference type="STRING" id="45351.A7SIB2"/>
<organism evidence="17 18">
    <name type="scientific">Nematostella vectensis</name>
    <name type="common">Starlet sea anemone</name>
    <dbReference type="NCBI Taxonomy" id="45351"/>
    <lineage>
        <taxon>Eukaryota</taxon>
        <taxon>Metazoa</taxon>
        <taxon>Cnidaria</taxon>
        <taxon>Anthozoa</taxon>
        <taxon>Hexacorallia</taxon>
        <taxon>Actiniaria</taxon>
        <taxon>Edwardsiidae</taxon>
        <taxon>Nematostella</taxon>
    </lineage>
</organism>
<dbReference type="GO" id="GO:0030234">
    <property type="term" value="F:enzyme regulator activity"/>
    <property type="evidence" value="ECO:0007669"/>
    <property type="project" value="InterPro"/>
</dbReference>
<evidence type="ECO:0000256" key="12">
    <source>
        <dbReference type="ARBA" id="ARBA00022837"/>
    </source>
</evidence>
<dbReference type="GO" id="GO:0004341">
    <property type="term" value="F:gluconolactonase activity"/>
    <property type="evidence" value="ECO:0000318"/>
    <property type="project" value="GO_Central"/>
</dbReference>
<dbReference type="Pfam" id="PF08450">
    <property type="entry name" value="SGL"/>
    <property type="match status" value="1"/>
</dbReference>
<dbReference type="HOGENOM" id="CLU_036110_6_1_1"/>
<dbReference type="GO" id="GO:0005509">
    <property type="term" value="F:calcium ion binding"/>
    <property type="evidence" value="ECO:0000318"/>
    <property type="project" value="GO_Central"/>
</dbReference>
<comment type="similarity">
    <text evidence="6">Belongs to the SMP-30/CGR1 family.</text>
</comment>
<keyword evidence="10 15" id="KW-0479">Metal-binding</keyword>
<reference evidence="17 18" key="1">
    <citation type="journal article" date="2007" name="Science">
        <title>Sea anemone genome reveals ancestral eumetazoan gene repertoire and genomic organization.</title>
        <authorList>
            <person name="Putnam N.H."/>
            <person name="Srivastava M."/>
            <person name="Hellsten U."/>
            <person name="Dirks B."/>
            <person name="Chapman J."/>
            <person name="Salamov A."/>
            <person name="Terry A."/>
            <person name="Shapiro H."/>
            <person name="Lindquist E."/>
            <person name="Kapitonov V.V."/>
            <person name="Jurka J."/>
            <person name="Genikhovich G."/>
            <person name="Grigoriev I.V."/>
            <person name="Lucas S.M."/>
            <person name="Steele R.E."/>
            <person name="Finnerty J.R."/>
            <person name="Technau U."/>
            <person name="Martindale M.Q."/>
            <person name="Rokhsar D.S."/>
        </authorList>
    </citation>
    <scope>NUCLEOTIDE SEQUENCE [LARGE SCALE GENOMIC DNA]</scope>
    <source>
        <strain evidence="18">CH2 X CH6</strain>
    </source>
</reference>
<evidence type="ECO:0000256" key="10">
    <source>
        <dbReference type="ARBA" id="ARBA00022723"/>
    </source>
</evidence>
<dbReference type="AlphaFoldDB" id="A7SIB2"/>
<keyword evidence="12" id="KW-0106">Calcium</keyword>
<evidence type="ECO:0000313" key="17">
    <source>
        <dbReference type="EMBL" id="EDO36541.1"/>
    </source>
</evidence>
<gene>
    <name evidence="17" type="ORF">NEMVEDRAFT_v1g119370</name>
</gene>
<dbReference type="PANTHER" id="PTHR10907">
    <property type="entry name" value="REGUCALCIN"/>
    <property type="match status" value="1"/>
</dbReference>
<evidence type="ECO:0000256" key="6">
    <source>
        <dbReference type="ARBA" id="ARBA00008853"/>
    </source>
</evidence>
<feature type="domain" description="SMP-30/Gluconolactonase/LRE-like region" evidence="16">
    <location>
        <begin position="1"/>
        <end position="115"/>
    </location>
</feature>
<keyword evidence="9" id="KW-0963">Cytoplasm</keyword>
<dbReference type="PRINTS" id="PR01790">
    <property type="entry name" value="SMP30FAMILY"/>
</dbReference>
<dbReference type="OrthoDB" id="423498at2759"/>
<evidence type="ECO:0000256" key="3">
    <source>
        <dbReference type="ARBA" id="ARBA00001936"/>
    </source>
</evidence>
<comment type="catalytic activity">
    <reaction evidence="1">
        <text>D-glucono-1,5-lactone + H2O = D-gluconate + H(+)</text>
        <dbReference type="Rhea" id="RHEA:10440"/>
        <dbReference type="ChEBI" id="CHEBI:15377"/>
        <dbReference type="ChEBI" id="CHEBI:15378"/>
        <dbReference type="ChEBI" id="CHEBI:16217"/>
        <dbReference type="ChEBI" id="CHEBI:18391"/>
        <dbReference type="EC" id="3.1.1.17"/>
    </reaction>
</comment>
<evidence type="ECO:0000256" key="14">
    <source>
        <dbReference type="PIRSR" id="PIRSR605511-1"/>
    </source>
</evidence>
<dbReference type="eggNOG" id="KOG4499">
    <property type="taxonomic scope" value="Eukaryota"/>
</dbReference>
<dbReference type="GO" id="GO:0019853">
    <property type="term" value="P:L-ascorbic acid biosynthetic process"/>
    <property type="evidence" value="ECO:0000318"/>
    <property type="project" value="GO_Central"/>
</dbReference>
<comment type="cofactor">
    <cofactor evidence="15">
        <name>Zn(2+)</name>
        <dbReference type="ChEBI" id="CHEBI:29105"/>
    </cofactor>
    <text evidence="15">Binds 1 divalent metal cation per subunit.</text>
</comment>
<name>A7SIB2_NEMVE</name>
<accession>A7SIB2</accession>
<dbReference type="InterPro" id="IPR005511">
    <property type="entry name" value="SMP-30"/>
</dbReference>
<evidence type="ECO:0000256" key="8">
    <source>
        <dbReference type="ARBA" id="ARBA00016808"/>
    </source>
</evidence>
<dbReference type="PRINTS" id="PR01791">
    <property type="entry name" value="REGUCALCIN"/>
</dbReference>
<dbReference type="InterPro" id="IPR011042">
    <property type="entry name" value="6-blade_b-propeller_TolB-like"/>
</dbReference>
<dbReference type="OMA" id="CIFMISG"/>
<dbReference type="GO" id="GO:0005737">
    <property type="term" value="C:cytoplasm"/>
    <property type="evidence" value="ECO:0007669"/>
    <property type="project" value="UniProtKB-SubCell"/>
</dbReference>
<proteinExistence type="inferred from homology"/>
<comment type="subcellular location">
    <subcellularLocation>
        <location evidence="5">Cytoplasm</location>
    </subcellularLocation>
</comment>
<evidence type="ECO:0000259" key="16">
    <source>
        <dbReference type="Pfam" id="PF08450"/>
    </source>
</evidence>
<keyword evidence="15" id="KW-0862">Zinc</keyword>
<sequence length="150" mass="16376">VTISNGLAWSNDGKTLYYVDSIPRTVSAFDYDVASGNLSNRRVAIQLPPSRGEPDGMTIDKDGMLWIAIWDEGKVVRFDPNTGEELQSVSFPVARTTSCCWAGPNYDELIVTTARIGLTPSQLRDQPLAGSIFRVKNLGTRGSPAVKYHG</sequence>
<feature type="binding site" evidence="15">
    <location>
        <position position="5"/>
    </location>
    <ligand>
        <name>a divalent metal cation</name>
        <dbReference type="ChEBI" id="CHEBI:60240"/>
    </ligand>
</feature>
<dbReference type="EMBL" id="DS469667">
    <property type="protein sequence ID" value="EDO36541.1"/>
    <property type="molecule type" value="Genomic_DNA"/>
</dbReference>
<dbReference type="Gene3D" id="2.120.10.30">
    <property type="entry name" value="TolB, C-terminal domain"/>
    <property type="match status" value="1"/>
</dbReference>
<dbReference type="Proteomes" id="UP000001593">
    <property type="component" value="Unassembled WGS sequence"/>
</dbReference>
<dbReference type="EC" id="3.1.1.17" evidence="7"/>
<feature type="non-terminal residue" evidence="17">
    <location>
        <position position="1"/>
    </location>
</feature>
<feature type="binding site" evidence="15">
    <location>
        <position position="55"/>
    </location>
    <ligand>
        <name>a divalent metal cation</name>
        <dbReference type="ChEBI" id="CHEBI:60240"/>
    </ligand>
</feature>
<evidence type="ECO:0000256" key="11">
    <source>
        <dbReference type="ARBA" id="ARBA00022801"/>
    </source>
</evidence>
<dbReference type="InterPro" id="IPR008367">
    <property type="entry name" value="Regucalcin"/>
</dbReference>
<evidence type="ECO:0000256" key="4">
    <source>
        <dbReference type="ARBA" id="ARBA00001946"/>
    </source>
</evidence>
<dbReference type="InParanoid" id="A7SIB2"/>
<evidence type="ECO:0000256" key="15">
    <source>
        <dbReference type="PIRSR" id="PIRSR605511-2"/>
    </source>
</evidence>
<comment type="cofactor">
    <cofactor evidence="4">
        <name>Mg(2+)</name>
        <dbReference type="ChEBI" id="CHEBI:18420"/>
    </cofactor>
</comment>